<feature type="DNA-binding region" description="H-T-H motif" evidence="4">
    <location>
        <begin position="103"/>
        <end position="122"/>
    </location>
</feature>
<dbReference type="InterPro" id="IPR009057">
    <property type="entry name" value="Homeodomain-like_sf"/>
</dbReference>
<dbReference type="Gene3D" id="1.10.357.10">
    <property type="entry name" value="Tetracycline Repressor, domain 2"/>
    <property type="match status" value="1"/>
</dbReference>
<dbReference type="GO" id="GO:0003700">
    <property type="term" value="F:DNA-binding transcription factor activity"/>
    <property type="evidence" value="ECO:0007669"/>
    <property type="project" value="TreeGrafter"/>
</dbReference>
<dbReference type="PROSITE" id="PS01081">
    <property type="entry name" value="HTH_TETR_1"/>
    <property type="match status" value="1"/>
</dbReference>
<dbReference type="InterPro" id="IPR023772">
    <property type="entry name" value="DNA-bd_HTH_TetR-type_CS"/>
</dbReference>
<evidence type="ECO:0000259" key="6">
    <source>
        <dbReference type="PROSITE" id="PS50977"/>
    </source>
</evidence>
<keyword evidence="3" id="KW-0804">Transcription</keyword>
<name>A0A5D3FVP6_9ACTN</name>
<dbReference type="Proteomes" id="UP000323505">
    <property type="component" value="Unassembled WGS sequence"/>
</dbReference>
<evidence type="ECO:0000313" key="8">
    <source>
        <dbReference type="Proteomes" id="UP000323505"/>
    </source>
</evidence>
<dbReference type="Gene3D" id="1.10.10.60">
    <property type="entry name" value="Homeodomain-like"/>
    <property type="match status" value="1"/>
</dbReference>
<evidence type="ECO:0000256" key="3">
    <source>
        <dbReference type="ARBA" id="ARBA00023163"/>
    </source>
</evidence>
<dbReference type="GO" id="GO:0000976">
    <property type="term" value="F:transcription cis-regulatory region binding"/>
    <property type="evidence" value="ECO:0007669"/>
    <property type="project" value="TreeGrafter"/>
</dbReference>
<dbReference type="PANTHER" id="PTHR30055">
    <property type="entry name" value="HTH-TYPE TRANSCRIPTIONAL REGULATOR RUTR"/>
    <property type="match status" value="1"/>
</dbReference>
<accession>A0A5D3FVP6</accession>
<keyword evidence="8" id="KW-1185">Reference proteome</keyword>
<dbReference type="SUPFAM" id="SSF46689">
    <property type="entry name" value="Homeodomain-like"/>
    <property type="match status" value="1"/>
</dbReference>
<evidence type="ECO:0000256" key="5">
    <source>
        <dbReference type="SAM" id="MobiDB-lite"/>
    </source>
</evidence>
<dbReference type="EMBL" id="VSRQ01000001">
    <property type="protein sequence ID" value="TYK52371.1"/>
    <property type="molecule type" value="Genomic_DNA"/>
</dbReference>
<keyword evidence="1" id="KW-0805">Transcription regulation</keyword>
<feature type="domain" description="HTH tetR-type" evidence="6">
    <location>
        <begin position="80"/>
        <end position="140"/>
    </location>
</feature>
<feature type="compositionally biased region" description="Pro residues" evidence="5">
    <location>
        <begin position="40"/>
        <end position="66"/>
    </location>
</feature>
<evidence type="ECO:0000313" key="7">
    <source>
        <dbReference type="EMBL" id="TYK52371.1"/>
    </source>
</evidence>
<evidence type="ECO:0000256" key="4">
    <source>
        <dbReference type="PROSITE-ProRule" id="PRU00335"/>
    </source>
</evidence>
<feature type="region of interest" description="Disordered" evidence="5">
    <location>
        <begin position="1"/>
        <end position="74"/>
    </location>
</feature>
<dbReference type="Pfam" id="PF00440">
    <property type="entry name" value="TetR_N"/>
    <property type="match status" value="1"/>
</dbReference>
<sequence>MSAVPAGDPSSPETGGAPARDGAPAQEPETPGQTPGQTPEQPPETPRPQAPERPAEPGQPPEPPAGRTPSLAGLRERKKQRTRLALLDAALDLFLSQGYEETTIDEIVAAVEVSQRTFFRYFATKEDVITGTLAEHDRVLKEALAGRPAEERPFTALFEALRVVLCAIAQGDPTDSARFRRVRKVIESTPSLVTAHMAAHSATTDALVAEIARREGVDPLADLRPRFVVAFFMAATKVAFEDCARRDIWDAGTVAARVEEAVALIGRTVRDWV</sequence>
<reference evidence="7 8" key="1">
    <citation type="submission" date="2019-08" db="EMBL/GenBank/DDBJ databases">
        <title>Actinomadura sp. nov. CYP1-5 isolated from mountain soil.</title>
        <authorList>
            <person name="Songsumanus A."/>
            <person name="Kuncharoen N."/>
            <person name="Kudo T."/>
            <person name="Yuki M."/>
            <person name="Igarashi Y."/>
            <person name="Tanasupawat S."/>
        </authorList>
    </citation>
    <scope>NUCLEOTIDE SEQUENCE [LARGE SCALE GENOMIC DNA]</scope>
    <source>
        <strain evidence="7 8">CYP1-5</strain>
    </source>
</reference>
<dbReference type="Pfam" id="PF17754">
    <property type="entry name" value="TetR_C_14"/>
    <property type="match status" value="1"/>
</dbReference>
<feature type="compositionally biased region" description="Low complexity" evidence="5">
    <location>
        <begin position="26"/>
        <end position="39"/>
    </location>
</feature>
<organism evidence="7 8">
    <name type="scientific">Actinomadura decatromicini</name>
    <dbReference type="NCBI Taxonomy" id="2604572"/>
    <lineage>
        <taxon>Bacteria</taxon>
        <taxon>Bacillati</taxon>
        <taxon>Actinomycetota</taxon>
        <taxon>Actinomycetes</taxon>
        <taxon>Streptosporangiales</taxon>
        <taxon>Thermomonosporaceae</taxon>
        <taxon>Actinomadura</taxon>
    </lineage>
</organism>
<comment type="caution">
    <text evidence="7">The sequence shown here is derived from an EMBL/GenBank/DDBJ whole genome shotgun (WGS) entry which is preliminary data.</text>
</comment>
<evidence type="ECO:0000256" key="1">
    <source>
        <dbReference type="ARBA" id="ARBA00023015"/>
    </source>
</evidence>
<dbReference type="InterPro" id="IPR041347">
    <property type="entry name" value="MftR_C"/>
</dbReference>
<evidence type="ECO:0000256" key="2">
    <source>
        <dbReference type="ARBA" id="ARBA00023125"/>
    </source>
</evidence>
<gene>
    <name evidence="7" type="ORF">FXF68_00815</name>
</gene>
<dbReference type="RefSeq" id="WP_148756897.1">
    <property type="nucleotide sequence ID" value="NZ_VSRQ01000001.1"/>
</dbReference>
<dbReference type="InterPro" id="IPR050109">
    <property type="entry name" value="HTH-type_TetR-like_transc_reg"/>
</dbReference>
<dbReference type="PROSITE" id="PS50977">
    <property type="entry name" value="HTH_TETR_2"/>
    <property type="match status" value="1"/>
</dbReference>
<dbReference type="PRINTS" id="PR00455">
    <property type="entry name" value="HTHTETR"/>
</dbReference>
<dbReference type="InterPro" id="IPR001647">
    <property type="entry name" value="HTH_TetR"/>
</dbReference>
<protein>
    <submittedName>
        <fullName evidence="7">TetR family transcriptional regulator</fullName>
    </submittedName>
</protein>
<dbReference type="AlphaFoldDB" id="A0A5D3FVP6"/>
<proteinExistence type="predicted"/>
<dbReference type="PANTHER" id="PTHR30055:SF234">
    <property type="entry name" value="HTH-TYPE TRANSCRIPTIONAL REGULATOR BETI"/>
    <property type="match status" value="1"/>
</dbReference>
<keyword evidence="2 4" id="KW-0238">DNA-binding</keyword>